<feature type="region of interest" description="Disordered" evidence="1">
    <location>
        <begin position="82"/>
        <end position="106"/>
    </location>
</feature>
<accession>A0A7R9C134</accession>
<sequence>MLLPWRKGVDSGFQSTTSFPAPQPQRHLDEETPAHADVIAPSISRSPRRILPSSSAAAVREHAGTTIRAPTPYAIPVPLPHRPAPPPPTTSGQHLLNKGATTNTRPKSAVYQTGATSGAVVVVTALTAGAIAGNNQALGARLACAGPQYQQSESEFNSRNRLHHHHYNDTLQNQQGRQPHQETSSNGFLKGPASADQTEGTLLQKFKKTFSWRFSNSNNNVPPSGRHPWDSTNRTDWRRCSSSAAAGCANAAFDDEVQHRRQQQQQQSTSISALSKRLSGDSGIMMMCDAVPTDVQAKNRQSQSTLTGAYSLANNNNNNKCVSGLCQHAADHHLCSRWYIGGN</sequence>
<dbReference type="EMBL" id="OA891892">
    <property type="protein sequence ID" value="CAD7284802.1"/>
    <property type="molecule type" value="Genomic_DNA"/>
</dbReference>
<feature type="compositionally biased region" description="Polar residues" evidence="1">
    <location>
        <begin position="171"/>
        <end position="187"/>
    </location>
</feature>
<protein>
    <submittedName>
        <fullName evidence="2">Uncharacterized protein</fullName>
    </submittedName>
</protein>
<feature type="region of interest" description="Disordered" evidence="1">
    <location>
        <begin position="1"/>
        <end position="29"/>
    </location>
</feature>
<organism evidence="2">
    <name type="scientific">Notodromas monacha</name>
    <dbReference type="NCBI Taxonomy" id="399045"/>
    <lineage>
        <taxon>Eukaryota</taxon>
        <taxon>Metazoa</taxon>
        <taxon>Ecdysozoa</taxon>
        <taxon>Arthropoda</taxon>
        <taxon>Crustacea</taxon>
        <taxon>Oligostraca</taxon>
        <taxon>Ostracoda</taxon>
        <taxon>Podocopa</taxon>
        <taxon>Podocopida</taxon>
        <taxon>Cypridocopina</taxon>
        <taxon>Cypridoidea</taxon>
        <taxon>Cyprididae</taxon>
        <taxon>Notodromas</taxon>
    </lineage>
</organism>
<feature type="non-terminal residue" evidence="2">
    <location>
        <position position="1"/>
    </location>
</feature>
<reference evidence="2" key="1">
    <citation type="submission" date="2020-11" db="EMBL/GenBank/DDBJ databases">
        <authorList>
            <person name="Tran Van P."/>
        </authorList>
    </citation>
    <scope>NUCLEOTIDE SEQUENCE</scope>
</reference>
<evidence type="ECO:0000313" key="2">
    <source>
        <dbReference type="EMBL" id="CAD7284802.1"/>
    </source>
</evidence>
<feature type="region of interest" description="Disordered" evidence="1">
    <location>
        <begin position="171"/>
        <end position="195"/>
    </location>
</feature>
<evidence type="ECO:0000256" key="1">
    <source>
        <dbReference type="SAM" id="MobiDB-lite"/>
    </source>
</evidence>
<proteinExistence type="predicted"/>
<feature type="region of interest" description="Disordered" evidence="1">
    <location>
        <begin position="214"/>
        <end position="234"/>
    </location>
</feature>
<keyword evidence="3" id="KW-1185">Reference proteome</keyword>
<dbReference type="EMBL" id="CAJPEX010009855">
    <property type="protein sequence ID" value="CAG0924954.1"/>
    <property type="molecule type" value="Genomic_DNA"/>
</dbReference>
<gene>
    <name evidence="2" type="ORF">NMOB1V02_LOCUS12406</name>
</gene>
<name>A0A7R9C134_9CRUS</name>
<evidence type="ECO:0000313" key="3">
    <source>
        <dbReference type="Proteomes" id="UP000678499"/>
    </source>
</evidence>
<dbReference type="Proteomes" id="UP000678499">
    <property type="component" value="Unassembled WGS sequence"/>
</dbReference>
<feature type="compositionally biased region" description="Polar residues" evidence="1">
    <location>
        <begin position="90"/>
        <end position="106"/>
    </location>
</feature>
<dbReference type="AlphaFoldDB" id="A0A7R9C134"/>